<keyword evidence="1" id="KW-1133">Transmembrane helix</keyword>
<dbReference type="RefSeq" id="WP_377556955.1">
    <property type="nucleotide sequence ID" value="NZ_JBHUHQ010000021.1"/>
</dbReference>
<organism evidence="2 3">
    <name type="scientific">Ornithinibacillus salinisoli</name>
    <dbReference type="NCBI Taxonomy" id="1848459"/>
    <lineage>
        <taxon>Bacteria</taxon>
        <taxon>Bacillati</taxon>
        <taxon>Bacillota</taxon>
        <taxon>Bacilli</taxon>
        <taxon>Bacillales</taxon>
        <taxon>Bacillaceae</taxon>
        <taxon>Ornithinibacillus</taxon>
    </lineage>
</organism>
<comment type="caution">
    <text evidence="2">The sequence shown here is derived from an EMBL/GenBank/DDBJ whole genome shotgun (WGS) entry which is preliminary data.</text>
</comment>
<dbReference type="Proteomes" id="UP001597383">
    <property type="component" value="Unassembled WGS sequence"/>
</dbReference>
<keyword evidence="3" id="KW-1185">Reference proteome</keyword>
<reference evidence="3" key="1">
    <citation type="journal article" date="2019" name="Int. J. Syst. Evol. Microbiol.">
        <title>The Global Catalogue of Microorganisms (GCM) 10K type strain sequencing project: providing services to taxonomists for standard genome sequencing and annotation.</title>
        <authorList>
            <consortium name="The Broad Institute Genomics Platform"/>
            <consortium name="The Broad Institute Genome Sequencing Center for Infectious Disease"/>
            <person name="Wu L."/>
            <person name="Ma J."/>
        </authorList>
    </citation>
    <scope>NUCLEOTIDE SEQUENCE [LARGE SCALE GENOMIC DNA]</scope>
    <source>
        <strain evidence="3">R28</strain>
    </source>
</reference>
<evidence type="ECO:0000313" key="3">
    <source>
        <dbReference type="Proteomes" id="UP001597383"/>
    </source>
</evidence>
<dbReference type="InterPro" id="IPR010690">
    <property type="entry name" value="YqfD"/>
</dbReference>
<evidence type="ECO:0000256" key="1">
    <source>
        <dbReference type="SAM" id="Phobius"/>
    </source>
</evidence>
<keyword evidence="1" id="KW-0472">Membrane</keyword>
<dbReference type="Pfam" id="PF06898">
    <property type="entry name" value="YqfD"/>
    <property type="match status" value="1"/>
</dbReference>
<dbReference type="EMBL" id="JBHUHQ010000021">
    <property type="protein sequence ID" value="MFD2046102.1"/>
    <property type="molecule type" value="Genomic_DNA"/>
</dbReference>
<dbReference type="NCBIfam" id="TIGR02876">
    <property type="entry name" value="spore_yqfD"/>
    <property type="match status" value="1"/>
</dbReference>
<evidence type="ECO:0000313" key="2">
    <source>
        <dbReference type="EMBL" id="MFD2046102.1"/>
    </source>
</evidence>
<proteinExistence type="predicted"/>
<name>A0ABW4W3I5_9BACI</name>
<sequence length="405" mass="46259">MKQIQGSFITGYVTIVVKGHMPELFFQDCINKGVMVWEIKRVDKQACSGNIKLQDINKIKKIKRGKNYKVSFVNKKGYPFILSRFFRRKEIFIGMVLSILFIFFLSNIVWKVEVTGVPKDIEEKINKQLNNYGVHPGAWSFSVDKPGEIQRMLTDDIPELLWVGVHKKGTTFILEGVEKTIVEEEEVQGPRNLIATKKGVIKNMYVSKGLPKVEINDYVEPGDILVSGTLNEVETSDDEGEKKNKSIVVASEGEIIANTWYETEVTVPIQANYELLTGNHEKKYYLGFGDFHLPVWGFESPDYEHTHREDTENALYFFKWKLPISFIETTLSEKTYNAIERTKEEAIQAGIQQAKQELQLQLGQDAEIISEKVLHESVENGKVKLSLYITVEEDIAKAQPINQGD</sequence>
<keyword evidence="1" id="KW-0812">Transmembrane</keyword>
<accession>A0ABW4W3I5</accession>
<dbReference type="PIRSF" id="PIRSF029895">
    <property type="entry name" value="SpoIV"/>
    <property type="match status" value="1"/>
</dbReference>
<gene>
    <name evidence="2" type="primary">yqfD</name>
    <name evidence="2" type="ORF">ACFSJF_17655</name>
</gene>
<feature type="transmembrane region" description="Helical" evidence="1">
    <location>
        <begin position="91"/>
        <end position="110"/>
    </location>
</feature>
<protein>
    <submittedName>
        <fullName evidence="2">Sporulation protein YqfD</fullName>
    </submittedName>
</protein>